<evidence type="ECO:0000256" key="2">
    <source>
        <dbReference type="ARBA" id="ARBA00022827"/>
    </source>
</evidence>
<comment type="caution">
    <text evidence="5">The sequence shown here is derived from an EMBL/GenBank/DDBJ whole genome shotgun (WGS) entry which is preliminary data.</text>
</comment>
<dbReference type="PRINTS" id="PR00419">
    <property type="entry name" value="ADXRDTASE"/>
</dbReference>
<dbReference type="SUPFAM" id="SSF51905">
    <property type="entry name" value="FAD/NAD(P)-binding domain"/>
    <property type="match status" value="2"/>
</dbReference>
<evidence type="ECO:0000256" key="3">
    <source>
        <dbReference type="ARBA" id="ARBA00023002"/>
    </source>
</evidence>
<accession>A0ABR1STK7</accession>
<evidence type="ECO:0000256" key="1">
    <source>
        <dbReference type="ARBA" id="ARBA00022630"/>
    </source>
</evidence>
<evidence type="ECO:0000259" key="4">
    <source>
        <dbReference type="Pfam" id="PF07992"/>
    </source>
</evidence>
<dbReference type="Pfam" id="PF07992">
    <property type="entry name" value="Pyr_redox_2"/>
    <property type="match status" value="1"/>
</dbReference>
<protein>
    <submittedName>
        <fullName evidence="5">Dimethylaniline monooxygenase</fullName>
    </submittedName>
</protein>
<name>A0ABR1STK7_9PEZI</name>
<dbReference type="GO" id="GO:0004497">
    <property type="term" value="F:monooxygenase activity"/>
    <property type="evidence" value="ECO:0007669"/>
    <property type="project" value="UniProtKB-KW"/>
</dbReference>
<dbReference type="Gene3D" id="3.50.50.60">
    <property type="entry name" value="FAD/NAD(P)-binding domain"/>
    <property type="match status" value="1"/>
</dbReference>
<dbReference type="InterPro" id="IPR036188">
    <property type="entry name" value="FAD/NAD-bd_sf"/>
</dbReference>
<proteinExistence type="predicted"/>
<reference evidence="5 6" key="1">
    <citation type="submission" date="2023-01" db="EMBL/GenBank/DDBJ databases">
        <title>Analysis of 21 Apiospora genomes using comparative genomics revels a genus with tremendous synthesis potential of carbohydrate active enzymes and secondary metabolites.</title>
        <authorList>
            <person name="Sorensen T."/>
        </authorList>
    </citation>
    <scope>NUCLEOTIDE SEQUENCE [LARGE SCALE GENOMIC DNA]</scope>
    <source>
        <strain evidence="5 6">CBS 20057</strain>
    </source>
</reference>
<keyword evidence="2" id="KW-0274">FAD</keyword>
<sequence>MSSTDHTTSFDCIVVGAGLTGIIAAQRLLQVHPETRLAILERDYCVGGVWSERRIYPSFWSQWTHGIAEFSDMPMERPPAEDCMHDLFRAKYTTKYLEDYVNKMSHSGKTLRDRRSIHSPRLMMANGQSSVPNVLHLAGQDHFDGKIIHSIDFGKSDIIQDQSVKHVAVIGGGKSAADMVYEAAKAGKTVSWIIRKTGNGSLGTAALAPIDLPTPYRNGVEASQARIMAPLQPSYLIPYQSWWTWLLHSTRLGAAFVGKVFAALDGAVRKSAGYRERKSDKGFEKLEYDSDIIWQNGTAGGCHFADFWPLVAEKVYVHRASVKFLNGRELYLDDDEGTHFPCDAVLLGTGYKRVALDMFDESTRMELGLPYPKSSEPAQQTAKWQKLVGEADEEVLRRFIMLRHPPDHYHIHETRTPYRLYHTMAPLHDDSILFLNHLVAGAKLFAAEAQAIWAADVARMNAWNRRRYLSNGELGNFAVFDSVPYVDGLFDEMGVTAHRDKGWLGNMFAPIMPADLGRVWQEYLAKRKTK</sequence>
<keyword evidence="6" id="KW-1185">Reference proteome</keyword>
<keyword evidence="1" id="KW-0285">Flavoprotein</keyword>
<gene>
    <name evidence="5" type="ORF">PG991_001008</name>
</gene>
<evidence type="ECO:0000313" key="6">
    <source>
        <dbReference type="Proteomes" id="UP001396898"/>
    </source>
</evidence>
<dbReference type="InterPro" id="IPR050346">
    <property type="entry name" value="FMO-like"/>
</dbReference>
<dbReference type="Proteomes" id="UP001396898">
    <property type="component" value="Unassembled WGS sequence"/>
</dbReference>
<feature type="domain" description="FAD/NAD(P)-binding" evidence="4">
    <location>
        <begin position="10"/>
        <end position="195"/>
    </location>
</feature>
<dbReference type="EMBL" id="JAQQWI010000002">
    <property type="protein sequence ID" value="KAK8037662.1"/>
    <property type="molecule type" value="Genomic_DNA"/>
</dbReference>
<dbReference type="PANTHER" id="PTHR23023">
    <property type="entry name" value="DIMETHYLANILINE MONOOXYGENASE"/>
    <property type="match status" value="1"/>
</dbReference>
<keyword evidence="5" id="KW-0503">Monooxygenase</keyword>
<evidence type="ECO:0000313" key="5">
    <source>
        <dbReference type="EMBL" id="KAK8037662.1"/>
    </source>
</evidence>
<dbReference type="InterPro" id="IPR023753">
    <property type="entry name" value="FAD/NAD-binding_dom"/>
</dbReference>
<keyword evidence="3" id="KW-0560">Oxidoreductase</keyword>
<organism evidence="5 6">
    <name type="scientific">Apiospora marii</name>
    <dbReference type="NCBI Taxonomy" id="335849"/>
    <lineage>
        <taxon>Eukaryota</taxon>
        <taxon>Fungi</taxon>
        <taxon>Dikarya</taxon>
        <taxon>Ascomycota</taxon>
        <taxon>Pezizomycotina</taxon>
        <taxon>Sordariomycetes</taxon>
        <taxon>Xylariomycetidae</taxon>
        <taxon>Amphisphaeriales</taxon>
        <taxon>Apiosporaceae</taxon>
        <taxon>Apiospora</taxon>
    </lineage>
</organism>